<keyword evidence="1" id="KW-1133">Transmembrane helix</keyword>
<gene>
    <name evidence="2" type="primary">PM0330</name>
</gene>
<dbReference type="RefSeq" id="WP_071523048.1">
    <property type="nucleotide sequence ID" value="NZ_JACDXE010000004.1"/>
</dbReference>
<evidence type="ECO:0000313" key="2">
    <source>
        <dbReference type="EMBL" id="AMK07766.1"/>
    </source>
</evidence>
<sequence length="254" mass="28861">MSINFTKIFQDSWNFVRNQRQTTFTFVFAFFLSNFLISLLISSFSSTEVMSLSNSSDDLAQVLGITTPAPNDISLYFFHQILDFIIAAWCLISIHHISQSNPSLNASFSLALQRFFGALIINILLITPIIIGLSEIFFSLIVKKSQPSMFSLLSVGFGFYLCIRFCLTSTHYLITREGLIQSFQTTWKAGIKRVIPLFSYSMIVYFLLPVVIRQFAAIASNLIVEIAVALLIAFLTVFSLVFTYRFYTIFMQKA</sequence>
<feature type="transmembrane region" description="Helical" evidence="1">
    <location>
        <begin position="115"/>
        <end position="142"/>
    </location>
</feature>
<feature type="transmembrane region" description="Helical" evidence="1">
    <location>
        <begin position="24"/>
        <end position="44"/>
    </location>
</feature>
<dbReference type="EMBL" id="KP659927">
    <property type="protein sequence ID" value="AMK07766.1"/>
    <property type="molecule type" value="Genomic_DNA"/>
</dbReference>
<name>A0A126QGN1_PASMD</name>
<keyword evidence="1" id="KW-0812">Transmembrane</keyword>
<feature type="transmembrane region" description="Helical" evidence="1">
    <location>
        <begin position="222"/>
        <end position="247"/>
    </location>
</feature>
<dbReference type="AlphaFoldDB" id="A0A126QGN1"/>
<accession>A0A126QGN1</accession>
<protein>
    <submittedName>
        <fullName evidence="2">PM0330 protein</fullName>
    </submittedName>
</protein>
<reference evidence="2" key="1">
    <citation type="submission" date="2015-01" db="EMBL/GenBank/DDBJ databases">
        <title>Draft genome sequence of Pasteurella multocida isolated from alpaca pneumonia.</title>
        <authorList>
            <person name="Maturrano L."/>
            <person name="Hurtado R."/>
            <person name="Allasi N."/>
            <person name="Juscamayta E."/>
            <person name="Fernandez D."/>
            <person name="Maximiliano J."/>
            <person name="Rimac R."/>
            <person name="Rosadio R."/>
        </authorList>
    </citation>
    <scope>NUCLEOTIDE SEQUENCE</scope>
    <source>
        <strain evidence="2">UNMSM</strain>
    </source>
</reference>
<feature type="transmembrane region" description="Helical" evidence="1">
    <location>
        <begin position="148"/>
        <end position="174"/>
    </location>
</feature>
<evidence type="ECO:0000256" key="1">
    <source>
        <dbReference type="SAM" id="Phobius"/>
    </source>
</evidence>
<proteinExistence type="predicted"/>
<organism evidence="2">
    <name type="scientific">Pasteurella multocida</name>
    <dbReference type="NCBI Taxonomy" id="747"/>
    <lineage>
        <taxon>Bacteria</taxon>
        <taxon>Pseudomonadati</taxon>
        <taxon>Pseudomonadota</taxon>
        <taxon>Gammaproteobacteria</taxon>
        <taxon>Pasteurellales</taxon>
        <taxon>Pasteurellaceae</taxon>
        <taxon>Pasteurella</taxon>
    </lineage>
</organism>
<feature type="transmembrane region" description="Helical" evidence="1">
    <location>
        <begin position="194"/>
        <end position="216"/>
    </location>
</feature>
<keyword evidence="1" id="KW-0472">Membrane</keyword>
<feature type="transmembrane region" description="Helical" evidence="1">
    <location>
        <begin position="73"/>
        <end position="94"/>
    </location>
</feature>